<reference evidence="2 3" key="1">
    <citation type="submission" date="2020-08" db="EMBL/GenBank/DDBJ databases">
        <title>Sequencing the genomes of 1000 actinobacteria strains.</title>
        <authorList>
            <person name="Klenk H.-P."/>
        </authorList>
    </citation>
    <scope>NUCLEOTIDE SEQUENCE [LARGE SCALE GENOMIC DNA]</scope>
    <source>
        <strain evidence="2 3">DSM 45913</strain>
    </source>
</reference>
<gene>
    <name evidence="2" type="ORF">FHU36_004936</name>
</gene>
<dbReference type="Proteomes" id="UP000583800">
    <property type="component" value="Unassembled WGS sequence"/>
</dbReference>
<keyword evidence="3" id="KW-1185">Reference proteome</keyword>
<proteinExistence type="predicted"/>
<accession>A0A7X0C693</accession>
<evidence type="ECO:0000256" key="1">
    <source>
        <dbReference type="SAM" id="MobiDB-lite"/>
    </source>
</evidence>
<name>A0A7X0C693_9ACTN</name>
<evidence type="ECO:0000313" key="3">
    <source>
        <dbReference type="Proteomes" id="UP000583800"/>
    </source>
</evidence>
<sequence>MTSAAALALAAAGCANLSGDYNDPTQLHRPQNDGANGSVGDVHVRNAFLLGPPGAEQQGRPAAGQGAGQAPLYAVLVNDRPQPIRLERVTVEGGGTVRLAGTVEVPAGGVAGADRPIGTVSGLSTRAWVPMTFIFAAGPELRLTVPVLARAGMYATYSPAPQEAPTGSPPPATATPSPSLTGSP</sequence>
<comment type="caution">
    <text evidence="2">The sequence shown here is derived from an EMBL/GenBank/DDBJ whole genome shotgun (WGS) entry which is preliminary data.</text>
</comment>
<organism evidence="2 3">
    <name type="scientific">Nonomuraea muscovyensis</name>
    <dbReference type="NCBI Taxonomy" id="1124761"/>
    <lineage>
        <taxon>Bacteria</taxon>
        <taxon>Bacillati</taxon>
        <taxon>Actinomycetota</taxon>
        <taxon>Actinomycetes</taxon>
        <taxon>Streptosporangiales</taxon>
        <taxon>Streptosporangiaceae</taxon>
        <taxon>Nonomuraea</taxon>
    </lineage>
</organism>
<evidence type="ECO:0000313" key="2">
    <source>
        <dbReference type="EMBL" id="MBB6348391.1"/>
    </source>
</evidence>
<dbReference type="RefSeq" id="WP_185086164.1">
    <property type="nucleotide sequence ID" value="NZ_JACHJB010000002.1"/>
</dbReference>
<feature type="region of interest" description="Disordered" evidence="1">
    <location>
        <begin position="158"/>
        <end position="184"/>
    </location>
</feature>
<dbReference type="AlphaFoldDB" id="A0A7X0C693"/>
<protein>
    <recommendedName>
        <fullName evidence="4">Copper chaperone PCu(A)C</fullName>
    </recommendedName>
</protein>
<feature type="compositionally biased region" description="Low complexity" evidence="1">
    <location>
        <begin position="174"/>
        <end position="184"/>
    </location>
</feature>
<evidence type="ECO:0008006" key="4">
    <source>
        <dbReference type="Google" id="ProtNLM"/>
    </source>
</evidence>
<dbReference type="EMBL" id="JACHJB010000002">
    <property type="protein sequence ID" value="MBB6348391.1"/>
    <property type="molecule type" value="Genomic_DNA"/>
</dbReference>